<name>A0A8J6UBP2_9FLAO</name>
<protein>
    <submittedName>
        <fullName evidence="1">Uncharacterized protein</fullName>
    </submittedName>
</protein>
<dbReference type="EMBL" id="JACVXC010000004">
    <property type="protein sequence ID" value="MBD0836070.1"/>
    <property type="molecule type" value="Genomic_DNA"/>
</dbReference>
<sequence>MSCLILEVHAGKKGKNQATIEDIKEITSLVKGVEIKVNILTNNRIDYSSLKRQYIIDYFASYNRDRTITSANLKDLEISRKKIKRI</sequence>
<reference evidence="1" key="1">
    <citation type="journal article" date="2013" name="Int. J. Syst. Evol. Microbiol.">
        <title>Aestuariibaculum suncheonense gen. nov., sp. nov., a marine bacterium of the family Flavobacteriaceae isolated from a tidal flat and emended descriptions of the genera Gaetbulibacter and Tamlana.</title>
        <authorList>
            <person name="Jeong S.H."/>
            <person name="Park M.S."/>
            <person name="Jin H.M."/>
            <person name="Lee K."/>
            <person name="Park W."/>
            <person name="Jeon C.O."/>
        </authorList>
    </citation>
    <scope>NUCLEOTIDE SEQUENCE</scope>
    <source>
        <strain evidence="1">SC17</strain>
    </source>
</reference>
<evidence type="ECO:0000313" key="1">
    <source>
        <dbReference type="EMBL" id="MBD0836070.1"/>
    </source>
</evidence>
<accession>A0A8J6UBP2</accession>
<dbReference type="AlphaFoldDB" id="A0A8J6UBP2"/>
<keyword evidence="2" id="KW-1185">Reference proteome</keyword>
<proteinExistence type="predicted"/>
<dbReference type="Proteomes" id="UP000602057">
    <property type="component" value="Unassembled WGS sequence"/>
</dbReference>
<dbReference type="RefSeq" id="WP_188216564.1">
    <property type="nucleotide sequence ID" value="NZ_BAABGH010000007.1"/>
</dbReference>
<evidence type="ECO:0000313" key="2">
    <source>
        <dbReference type="Proteomes" id="UP000602057"/>
    </source>
</evidence>
<gene>
    <name evidence="1" type="ORF">ICJ84_11520</name>
</gene>
<organism evidence="1 2">
    <name type="scientific">Aestuariibaculum suncheonense</name>
    <dbReference type="NCBI Taxonomy" id="1028745"/>
    <lineage>
        <taxon>Bacteria</taxon>
        <taxon>Pseudomonadati</taxon>
        <taxon>Bacteroidota</taxon>
        <taxon>Flavobacteriia</taxon>
        <taxon>Flavobacteriales</taxon>
        <taxon>Flavobacteriaceae</taxon>
    </lineage>
</organism>
<comment type="caution">
    <text evidence="1">The sequence shown here is derived from an EMBL/GenBank/DDBJ whole genome shotgun (WGS) entry which is preliminary data.</text>
</comment>
<reference evidence="1" key="2">
    <citation type="submission" date="2020-09" db="EMBL/GenBank/DDBJ databases">
        <authorList>
            <person name="Wu Z."/>
        </authorList>
    </citation>
    <scope>NUCLEOTIDE SEQUENCE</scope>
    <source>
        <strain evidence="1">SC17</strain>
    </source>
</reference>